<dbReference type="Proteomes" id="UP000594430">
    <property type="component" value="Chromosome"/>
</dbReference>
<dbReference type="InterPro" id="IPR008727">
    <property type="entry name" value="PAAR_motif"/>
</dbReference>
<dbReference type="Pfam" id="PF05488">
    <property type="entry name" value="PAAR_motif"/>
    <property type="match status" value="1"/>
</dbReference>
<organism evidence="1 2">
    <name type="scientific">Pseudomonas fulva</name>
    <dbReference type="NCBI Taxonomy" id="47880"/>
    <lineage>
        <taxon>Bacteria</taxon>
        <taxon>Pseudomonadati</taxon>
        <taxon>Pseudomonadota</taxon>
        <taxon>Gammaproteobacteria</taxon>
        <taxon>Pseudomonadales</taxon>
        <taxon>Pseudomonadaceae</taxon>
        <taxon>Pseudomonas</taxon>
    </lineage>
</organism>
<accession>A0A2L1WDV0</accession>
<evidence type="ECO:0000313" key="1">
    <source>
        <dbReference type="EMBL" id="QPH51232.1"/>
    </source>
</evidence>
<name>A0A2L1WDV0_9PSED</name>
<dbReference type="RefSeq" id="WP_028687577.1">
    <property type="nucleotide sequence ID" value="NZ_BQHM01000037.1"/>
</dbReference>
<dbReference type="CDD" id="cd14744">
    <property type="entry name" value="PAAR_CT_2"/>
    <property type="match status" value="1"/>
</dbReference>
<evidence type="ECO:0000313" key="2">
    <source>
        <dbReference type="Proteomes" id="UP000594430"/>
    </source>
</evidence>
<gene>
    <name evidence="1" type="ORF">IZU98_11340</name>
</gene>
<dbReference type="AlphaFoldDB" id="A0A2L1WDV0"/>
<sequence>MRPIILLNDPTDRGGMVVQASSSTLVNGRAVARLGDKVMCLHGACVIASGDTSTLVDGMPVARHGDKTACGSSLIATNSDTGIL</sequence>
<protein>
    <submittedName>
        <fullName evidence="1">PAAR domain-containing protein</fullName>
    </submittedName>
</protein>
<dbReference type="Gene3D" id="2.60.200.60">
    <property type="match status" value="2"/>
</dbReference>
<reference evidence="1 2" key="1">
    <citation type="submission" date="2020-11" db="EMBL/GenBank/DDBJ databases">
        <title>Pseudomonas fulva producing VIM-24.</title>
        <authorList>
            <person name="Liu S."/>
        </authorList>
    </citation>
    <scope>NUCLEOTIDE SEQUENCE [LARGE SCALE GENOMIC DNA]</scope>
    <source>
        <strain evidence="1 2">ZDHY414</strain>
    </source>
</reference>
<proteinExistence type="predicted"/>
<dbReference type="EMBL" id="CP064946">
    <property type="protein sequence ID" value="QPH51232.1"/>
    <property type="molecule type" value="Genomic_DNA"/>
</dbReference>